<comment type="caution">
    <text evidence="3">The sequence shown here is derived from an EMBL/GenBank/DDBJ whole genome shotgun (WGS) entry which is preliminary data.</text>
</comment>
<organism evidence="3 4">
    <name type="scientific">Candidatus Contendobacter odensis Run_B_J11</name>
    <dbReference type="NCBI Taxonomy" id="1400861"/>
    <lineage>
        <taxon>Bacteria</taxon>
        <taxon>Pseudomonadati</taxon>
        <taxon>Pseudomonadota</taxon>
        <taxon>Gammaproteobacteria</taxon>
        <taxon>Candidatus Competibacteraceae</taxon>
        <taxon>Candidatus Contendibacter</taxon>
    </lineage>
</organism>
<dbReference type="InterPro" id="IPR015946">
    <property type="entry name" value="KH_dom-like_a/b"/>
</dbReference>
<comment type="subcellular location">
    <subcellularLocation>
        <location evidence="2">Cytoplasm</location>
    </subcellularLocation>
</comment>
<gene>
    <name evidence="2 3" type="primary">rbfA</name>
    <name evidence="3" type="ORF">BN874_850044</name>
</gene>
<dbReference type="SUPFAM" id="SSF89919">
    <property type="entry name" value="Ribosome-binding factor A, RbfA"/>
    <property type="match status" value="1"/>
</dbReference>
<dbReference type="GO" id="GO:0005829">
    <property type="term" value="C:cytosol"/>
    <property type="evidence" value="ECO:0007669"/>
    <property type="project" value="TreeGrafter"/>
</dbReference>
<dbReference type="HAMAP" id="MF_00003">
    <property type="entry name" value="RbfA"/>
    <property type="match status" value="1"/>
</dbReference>
<dbReference type="EMBL" id="CBTK010000304">
    <property type="protein sequence ID" value="CDH47626.1"/>
    <property type="molecule type" value="Genomic_DNA"/>
</dbReference>
<dbReference type="InterPro" id="IPR020053">
    <property type="entry name" value="Ribosome-bd_factorA_CS"/>
</dbReference>
<proteinExistence type="inferred from homology"/>
<dbReference type="PANTHER" id="PTHR33515:SF1">
    <property type="entry name" value="RIBOSOME-BINDING FACTOR A, CHLOROPLASTIC-RELATED"/>
    <property type="match status" value="1"/>
</dbReference>
<comment type="function">
    <text evidence="2">One of several proteins that assist in the late maturation steps of the functional core of the 30S ribosomal subunit. Associates with free 30S ribosomal subunits (but not with 30S subunits that are part of 70S ribosomes or polysomes). Required for efficient processing of 16S rRNA. May interact with the 5'-terminal helix region of 16S rRNA.</text>
</comment>
<dbReference type="Proteomes" id="UP000019184">
    <property type="component" value="Unassembled WGS sequence"/>
</dbReference>
<comment type="subunit">
    <text evidence="2">Monomer. Binds 30S ribosomal subunits, but not 50S ribosomal subunits or 70S ribosomes.</text>
</comment>
<dbReference type="PANTHER" id="PTHR33515">
    <property type="entry name" value="RIBOSOME-BINDING FACTOR A, CHLOROPLASTIC-RELATED"/>
    <property type="match status" value="1"/>
</dbReference>
<dbReference type="NCBIfam" id="TIGR00082">
    <property type="entry name" value="rbfA"/>
    <property type="match status" value="1"/>
</dbReference>
<protein>
    <recommendedName>
        <fullName evidence="2">Ribosome-binding factor A</fullName>
    </recommendedName>
</protein>
<dbReference type="Gene3D" id="3.30.300.20">
    <property type="match status" value="1"/>
</dbReference>
<dbReference type="GO" id="GO:0043024">
    <property type="term" value="F:ribosomal small subunit binding"/>
    <property type="evidence" value="ECO:0007669"/>
    <property type="project" value="TreeGrafter"/>
</dbReference>
<keyword evidence="1 2" id="KW-0690">Ribosome biogenesis</keyword>
<evidence type="ECO:0000256" key="2">
    <source>
        <dbReference type="HAMAP-Rule" id="MF_00003"/>
    </source>
</evidence>
<comment type="similarity">
    <text evidence="2">Belongs to the RbfA family.</text>
</comment>
<dbReference type="RefSeq" id="WP_034436753.1">
    <property type="nucleotide sequence ID" value="NZ_CBTK010000304.1"/>
</dbReference>
<dbReference type="OrthoDB" id="307788at2"/>
<accession>A0A7U7GFT8</accession>
<name>A0A7U7GFT8_9GAMM</name>
<keyword evidence="2" id="KW-0963">Cytoplasm</keyword>
<dbReference type="PROSITE" id="PS01319">
    <property type="entry name" value="RBFA"/>
    <property type="match status" value="1"/>
</dbReference>
<dbReference type="InterPro" id="IPR000238">
    <property type="entry name" value="RbfA"/>
</dbReference>
<dbReference type="AlphaFoldDB" id="A0A7U7GFT8"/>
<dbReference type="Pfam" id="PF02033">
    <property type="entry name" value="RBFA"/>
    <property type="match status" value="1"/>
</dbReference>
<keyword evidence="4" id="KW-1185">Reference proteome</keyword>
<sequence length="138" mass="15609">MANVNSRIRRIGEQIRRELADLIRTELHDPRLTLVSMTSIEVSRDLAHARIYVTVVCDPDDRAGLVAELNRAASLLRRELGRRMHIRTVPKLEFRYDEVVEHGARLSALIDAAVAADARRHHDDEVPLTNDPDSENAA</sequence>
<evidence type="ECO:0000256" key="1">
    <source>
        <dbReference type="ARBA" id="ARBA00022517"/>
    </source>
</evidence>
<evidence type="ECO:0000313" key="3">
    <source>
        <dbReference type="EMBL" id="CDH47626.1"/>
    </source>
</evidence>
<dbReference type="InterPro" id="IPR023799">
    <property type="entry name" value="RbfA_dom_sf"/>
</dbReference>
<evidence type="ECO:0000313" key="4">
    <source>
        <dbReference type="Proteomes" id="UP000019184"/>
    </source>
</evidence>
<dbReference type="GO" id="GO:0030490">
    <property type="term" value="P:maturation of SSU-rRNA"/>
    <property type="evidence" value="ECO:0007669"/>
    <property type="project" value="UniProtKB-UniRule"/>
</dbReference>
<reference evidence="3 4" key="1">
    <citation type="journal article" date="2014" name="ISME J.">
        <title>Candidatus Competibacter-lineage genomes retrieved from metagenomes reveal functional metabolic diversity.</title>
        <authorList>
            <person name="McIlroy S.J."/>
            <person name="Albertsen M."/>
            <person name="Andresen E.K."/>
            <person name="Saunders A.M."/>
            <person name="Kristiansen R."/>
            <person name="Stokholm-Bjerregaard M."/>
            <person name="Nielsen K.L."/>
            <person name="Nielsen P.H."/>
        </authorList>
    </citation>
    <scope>NUCLEOTIDE SEQUENCE [LARGE SCALE GENOMIC DNA]</scope>
    <source>
        <strain evidence="3 4">Run_B_J11</strain>
    </source>
</reference>